<dbReference type="GO" id="GO:0043565">
    <property type="term" value="F:sequence-specific DNA binding"/>
    <property type="evidence" value="ECO:0007669"/>
    <property type="project" value="InterPro"/>
</dbReference>
<dbReference type="GO" id="GO:0045893">
    <property type="term" value="P:positive regulation of DNA-templated transcription"/>
    <property type="evidence" value="ECO:0007669"/>
    <property type="project" value="UniProtKB-ARBA"/>
</dbReference>
<proteinExistence type="inferred from homology"/>
<dbReference type="EMBL" id="KD275417">
    <property type="protein sequence ID" value="EMS46353.1"/>
    <property type="molecule type" value="Genomic_DNA"/>
</dbReference>
<evidence type="ECO:0000256" key="10">
    <source>
        <dbReference type="SAM" id="Coils"/>
    </source>
</evidence>
<evidence type="ECO:0000256" key="2">
    <source>
        <dbReference type="ARBA" id="ARBA00007163"/>
    </source>
</evidence>
<evidence type="ECO:0000256" key="4">
    <source>
        <dbReference type="ARBA" id="ARBA00023015"/>
    </source>
</evidence>
<evidence type="ECO:0000256" key="5">
    <source>
        <dbReference type="ARBA" id="ARBA00023054"/>
    </source>
</evidence>
<comment type="similarity">
    <text evidence="2">Belongs to the bZIP family.</text>
</comment>
<comment type="subunit">
    <text evidence="3">Binds DNA as a dimer.</text>
</comment>
<keyword evidence="8" id="KW-0539">Nucleus</keyword>
<dbReference type="GO" id="GO:0005634">
    <property type="term" value="C:nucleus"/>
    <property type="evidence" value="ECO:0007669"/>
    <property type="project" value="UniProtKB-SubCell"/>
</dbReference>
<feature type="coiled-coil region" evidence="10">
    <location>
        <begin position="269"/>
        <end position="296"/>
    </location>
</feature>
<dbReference type="InterPro" id="IPR025422">
    <property type="entry name" value="TGA_domain"/>
</dbReference>
<keyword evidence="7" id="KW-0804">Transcription</keyword>
<dbReference type="STRING" id="4572.M7Y8K7"/>
<evidence type="ECO:0000256" key="6">
    <source>
        <dbReference type="ARBA" id="ARBA00023125"/>
    </source>
</evidence>
<keyword evidence="6" id="KW-0238">DNA-binding</keyword>
<name>M7Y8K7_TRIUA</name>
<dbReference type="AlphaFoldDB" id="M7Y8K7"/>
<comment type="function">
    <text evidence="9">Transcriptional activator that binds specifically to the DNA sequence 5'-TGACG-3'. Recognizes ocs elements like the as-1 motif of the cauliflower mosaic virus 35S promoter. Binding to the as-1-like cis elements mediate auxin- and salicylic acid-inducible transcription. Binds to the hexamer motif 5'-ACGTCA-3' of histone gene promoters.</text>
</comment>
<keyword evidence="4" id="KW-0805">Transcription regulation</keyword>
<accession>M7Y8K7</accession>
<dbReference type="InterPro" id="IPR046347">
    <property type="entry name" value="bZIP_sf"/>
</dbReference>
<dbReference type="GO" id="GO:0003700">
    <property type="term" value="F:DNA-binding transcription factor activity"/>
    <property type="evidence" value="ECO:0007669"/>
    <property type="project" value="InterPro"/>
</dbReference>
<dbReference type="GO" id="GO:0006351">
    <property type="term" value="P:DNA-templated transcription"/>
    <property type="evidence" value="ECO:0007669"/>
    <property type="project" value="InterPro"/>
</dbReference>
<organism evidence="12">
    <name type="scientific">Triticum urartu</name>
    <name type="common">Red wild einkorn</name>
    <name type="synonym">Crithodium urartu</name>
    <dbReference type="NCBI Taxonomy" id="4572"/>
    <lineage>
        <taxon>Eukaryota</taxon>
        <taxon>Viridiplantae</taxon>
        <taxon>Streptophyta</taxon>
        <taxon>Embryophyta</taxon>
        <taxon>Tracheophyta</taxon>
        <taxon>Spermatophyta</taxon>
        <taxon>Magnoliopsida</taxon>
        <taxon>Liliopsida</taxon>
        <taxon>Poales</taxon>
        <taxon>Poaceae</taxon>
        <taxon>BOP clade</taxon>
        <taxon>Pooideae</taxon>
        <taxon>Triticodae</taxon>
        <taxon>Triticeae</taxon>
        <taxon>Triticinae</taxon>
        <taxon>Triticum</taxon>
    </lineage>
</organism>
<dbReference type="InterPro" id="IPR004827">
    <property type="entry name" value="bZIP"/>
</dbReference>
<evidence type="ECO:0000256" key="3">
    <source>
        <dbReference type="ARBA" id="ARBA00011195"/>
    </source>
</evidence>
<feature type="region of interest" description="Disordered" evidence="11">
    <location>
        <begin position="64"/>
        <end position="87"/>
    </location>
</feature>
<evidence type="ECO:0000256" key="7">
    <source>
        <dbReference type="ARBA" id="ARBA00023163"/>
    </source>
</evidence>
<evidence type="ECO:0000256" key="11">
    <source>
        <dbReference type="SAM" id="MobiDB-lite"/>
    </source>
</evidence>
<dbReference type="PROSITE" id="PS50217">
    <property type="entry name" value="BZIP"/>
    <property type="match status" value="1"/>
</dbReference>
<reference evidence="12" key="1">
    <citation type="journal article" date="2013" name="Nature">
        <title>Draft genome of the wheat A-genome progenitor Triticum urartu.</title>
        <authorList>
            <person name="Ling H.Q."/>
            <person name="Zhao S."/>
            <person name="Liu D."/>
            <person name="Wang J."/>
            <person name="Sun H."/>
            <person name="Zhang C."/>
            <person name="Fan H."/>
            <person name="Li D."/>
            <person name="Dong L."/>
            <person name="Tao Y."/>
            <person name="Gao C."/>
            <person name="Wu H."/>
            <person name="Li Y."/>
            <person name="Cui Y."/>
            <person name="Guo X."/>
            <person name="Zheng S."/>
            <person name="Wang B."/>
            <person name="Yu K."/>
            <person name="Liang Q."/>
            <person name="Yang W."/>
            <person name="Lou X."/>
            <person name="Chen J."/>
            <person name="Feng M."/>
            <person name="Jian J."/>
            <person name="Zhang X."/>
            <person name="Luo G."/>
            <person name="Jiang Y."/>
            <person name="Liu J."/>
            <person name="Wang Z."/>
            <person name="Sha Y."/>
            <person name="Zhang B."/>
            <person name="Wu H."/>
            <person name="Tang D."/>
            <person name="Shen Q."/>
            <person name="Xue P."/>
            <person name="Zou S."/>
            <person name="Wang X."/>
            <person name="Liu X."/>
            <person name="Wang F."/>
            <person name="Yang Y."/>
            <person name="An X."/>
            <person name="Dong Z."/>
            <person name="Zhang K."/>
            <person name="Zhang X."/>
            <person name="Luo M.C."/>
            <person name="Dvorak J."/>
            <person name="Tong Y."/>
            <person name="Wang J."/>
            <person name="Yang H."/>
            <person name="Li Z."/>
            <person name="Wang D."/>
            <person name="Zhang A."/>
            <person name="Wang J."/>
        </authorList>
    </citation>
    <scope>NUCLEOTIDE SEQUENCE</scope>
</reference>
<keyword evidence="5 10" id="KW-0175">Coiled coil</keyword>
<evidence type="ECO:0000256" key="1">
    <source>
        <dbReference type="ARBA" id="ARBA00004123"/>
    </source>
</evidence>
<dbReference type="FunFam" id="1.20.5.170:FF:000019">
    <property type="entry name" value="BZIP family transcription factor"/>
    <property type="match status" value="1"/>
</dbReference>
<dbReference type="Gene3D" id="1.20.5.170">
    <property type="match status" value="1"/>
</dbReference>
<dbReference type="PROSITE" id="PS51806">
    <property type="entry name" value="DOG1"/>
    <property type="match status" value="1"/>
</dbReference>
<protein>
    <submittedName>
        <fullName evidence="12">Transcription factor TGA4</fullName>
    </submittedName>
</protein>
<comment type="subcellular location">
    <subcellularLocation>
        <location evidence="1">Nucleus</location>
    </subcellularLocation>
</comment>
<evidence type="ECO:0000256" key="8">
    <source>
        <dbReference type="ARBA" id="ARBA00023242"/>
    </source>
</evidence>
<dbReference type="SMART" id="SM00338">
    <property type="entry name" value="BRLZ"/>
    <property type="match status" value="1"/>
</dbReference>
<feature type="compositionally biased region" description="Basic and acidic residues" evidence="11">
    <location>
        <begin position="75"/>
        <end position="87"/>
    </location>
</feature>
<sequence>MELYPGYLEDHFNIHKLSRRNPLPEKGFPAPNLHFAPHATVAVFRTGGASRIGASPVRAMSLASGKAASSGSRVDSARADDTARHDEAGHGSVAEFFVKMVRGALGEDEEKGGALCVMANQEDEEKGGALCASPTHPSHSQEMSRRSGTGGASPPEYMSSAAAAQYAPAPLRMAMYERAPPPQQHQQPQLQPALGMWSSEPYKVDSGGQATSGSSIMEPDAKFDHAGLDEDPHMDELETADQGASKPKEKVMRRLAQNREAARKSRLRKKAYIQQLESSRIKLAQLEQELQRTRQQQGMYGGNPGTSLHRGGSAGHLGFAAAGQMMDPGVAAFEIAYGHWVDDQKRNTEELRSALQPGQGTSELELEVMVQTGLANYDNLFRIKGAAAQADVFCVMSGLWRSPAERFFLWIGGFRPSEVLKILSPQLQPMSEPQSVAVYALQLTSAQAEDALSQGMQKLQQTLAESLTDPFAAPDAYMVGAVEKLKGLVGFVQQADHLRQETLQNMHRILTTRQAAKGLLVLGDYFQRLRALSTLWAARPRESAIS</sequence>
<dbReference type="PANTHER" id="PTHR45693:SF36">
    <property type="entry name" value="TRANSCRIPTION FACTOR TGA4"/>
    <property type="match status" value="1"/>
</dbReference>
<dbReference type="eggNOG" id="ENOG502QS1H">
    <property type="taxonomic scope" value="Eukaryota"/>
</dbReference>
<dbReference type="CDD" id="cd14708">
    <property type="entry name" value="bZIP_HBP1b-like"/>
    <property type="match status" value="1"/>
</dbReference>
<gene>
    <name evidence="12" type="ORF">TRIUR3_28368</name>
</gene>
<feature type="region of interest" description="Disordered" evidence="11">
    <location>
        <begin position="127"/>
        <end position="157"/>
    </location>
</feature>
<evidence type="ECO:0000313" key="12">
    <source>
        <dbReference type="EMBL" id="EMS46353.1"/>
    </source>
</evidence>
<evidence type="ECO:0000256" key="9">
    <source>
        <dbReference type="ARBA" id="ARBA00059463"/>
    </source>
</evidence>
<dbReference type="Pfam" id="PF00170">
    <property type="entry name" value="bZIP_1"/>
    <property type="match status" value="1"/>
</dbReference>
<dbReference type="PANTHER" id="PTHR45693">
    <property type="entry name" value="TRANSCRIPTION FACTOR TGA9"/>
    <property type="match status" value="1"/>
</dbReference>
<dbReference type="PROSITE" id="PS00036">
    <property type="entry name" value="BZIP_BASIC"/>
    <property type="match status" value="1"/>
</dbReference>
<dbReference type="SUPFAM" id="SSF57959">
    <property type="entry name" value="Leucine zipper domain"/>
    <property type="match status" value="1"/>
</dbReference>
<dbReference type="Pfam" id="PF14144">
    <property type="entry name" value="DOG1"/>
    <property type="match status" value="1"/>
</dbReference>